<dbReference type="OrthoDB" id="1910203at2759"/>
<dbReference type="AlphaFoldDB" id="A0A3S3MHB7"/>
<evidence type="ECO:0000256" key="1">
    <source>
        <dbReference type="SAM" id="MobiDB-lite"/>
    </source>
</evidence>
<sequence length="92" mass="9971">MGGGSLRFLFGLIAFVVFLGFLFVEILANGASTTSSIRDNFKQFKAMGSDGPVFHAELDPNYMSNRRVPNGPDPIHNRGAGKSNRPPGRAYP</sequence>
<keyword evidence="2" id="KW-0812">Transmembrane</keyword>
<dbReference type="PANTHER" id="PTHR34277">
    <property type="entry name" value="CLAVATA3/ESR (CLE)-RELATED PROTEIN 26"/>
    <property type="match status" value="1"/>
</dbReference>
<name>A0A3S3MHB7_9MAGN</name>
<evidence type="ECO:0000313" key="4">
    <source>
        <dbReference type="Proteomes" id="UP000283530"/>
    </source>
</evidence>
<gene>
    <name evidence="3" type="ORF">CKAN_00200500</name>
</gene>
<dbReference type="Proteomes" id="UP000283530">
    <property type="component" value="Unassembled WGS sequence"/>
</dbReference>
<organism evidence="3 4">
    <name type="scientific">Cinnamomum micranthum f. kanehirae</name>
    <dbReference type="NCBI Taxonomy" id="337451"/>
    <lineage>
        <taxon>Eukaryota</taxon>
        <taxon>Viridiplantae</taxon>
        <taxon>Streptophyta</taxon>
        <taxon>Embryophyta</taxon>
        <taxon>Tracheophyta</taxon>
        <taxon>Spermatophyta</taxon>
        <taxon>Magnoliopsida</taxon>
        <taxon>Magnoliidae</taxon>
        <taxon>Laurales</taxon>
        <taxon>Lauraceae</taxon>
        <taxon>Cinnamomum</taxon>
    </lineage>
</organism>
<reference evidence="3 4" key="1">
    <citation type="journal article" date="2019" name="Nat. Plants">
        <title>Stout camphor tree genome fills gaps in understanding of flowering plant genome evolution.</title>
        <authorList>
            <person name="Chaw S.M."/>
            <person name="Liu Y.C."/>
            <person name="Wu Y.W."/>
            <person name="Wang H.Y."/>
            <person name="Lin C.I."/>
            <person name="Wu C.S."/>
            <person name="Ke H.M."/>
            <person name="Chang L.Y."/>
            <person name="Hsu C.Y."/>
            <person name="Yang H.T."/>
            <person name="Sudianto E."/>
            <person name="Hsu M.H."/>
            <person name="Wu K.P."/>
            <person name="Wang L.N."/>
            <person name="Leebens-Mack J.H."/>
            <person name="Tsai I.J."/>
        </authorList>
    </citation>
    <scope>NUCLEOTIDE SEQUENCE [LARGE SCALE GENOMIC DNA]</scope>
    <source>
        <strain evidence="4">cv. Chaw 1501</strain>
        <tissue evidence="3">Young leaves</tissue>
    </source>
</reference>
<dbReference type="InterPro" id="IPR039316">
    <property type="entry name" value="CLE25/26"/>
</dbReference>
<dbReference type="PANTHER" id="PTHR34277:SF2">
    <property type="entry name" value="CLAVATA3_ESR (CLE)-RELATED PROTEIN 26"/>
    <property type="match status" value="1"/>
</dbReference>
<evidence type="ECO:0000313" key="3">
    <source>
        <dbReference type="EMBL" id="RWR73703.1"/>
    </source>
</evidence>
<dbReference type="EMBL" id="QPKB01000001">
    <property type="protein sequence ID" value="RWR73703.1"/>
    <property type="molecule type" value="Genomic_DNA"/>
</dbReference>
<proteinExistence type="predicted"/>
<keyword evidence="4" id="KW-1185">Reference proteome</keyword>
<feature type="transmembrane region" description="Helical" evidence="2">
    <location>
        <begin position="6"/>
        <end position="28"/>
    </location>
</feature>
<keyword evidence="2" id="KW-0472">Membrane</keyword>
<accession>A0A3S3MHB7</accession>
<feature type="region of interest" description="Disordered" evidence="1">
    <location>
        <begin position="62"/>
        <end position="92"/>
    </location>
</feature>
<keyword evidence="2" id="KW-1133">Transmembrane helix</keyword>
<comment type="caution">
    <text evidence="3">The sequence shown here is derived from an EMBL/GenBank/DDBJ whole genome shotgun (WGS) entry which is preliminary data.</text>
</comment>
<protein>
    <submittedName>
        <fullName evidence="3">CLAVATA3/ESR CLE-related protein 25-like protein</fullName>
    </submittedName>
</protein>
<evidence type="ECO:0000256" key="2">
    <source>
        <dbReference type="SAM" id="Phobius"/>
    </source>
</evidence>